<gene>
    <name evidence="1" type="ORF">CP963_07965</name>
</gene>
<keyword evidence="2" id="KW-1185">Reference proteome</keyword>
<evidence type="ECO:0000313" key="2">
    <source>
        <dbReference type="Proteomes" id="UP000290378"/>
    </source>
</evidence>
<accession>A0A6M8NT13</accession>
<reference evidence="1 2" key="1">
    <citation type="submission" date="2017-09" db="EMBL/GenBank/DDBJ databases">
        <title>Genomics of the genus Arcobacter.</title>
        <authorList>
            <person name="Perez-Cataluna A."/>
            <person name="Figueras M.J."/>
            <person name="Salas-Masso N."/>
        </authorList>
    </citation>
    <scope>NUCLEOTIDE SEQUENCE [LARGE SCALE GENOMIC DNA]</scope>
    <source>
        <strain evidence="1 2">CECT 7834</strain>
    </source>
</reference>
<dbReference type="InterPro" id="IPR027417">
    <property type="entry name" value="P-loop_NTPase"/>
</dbReference>
<dbReference type="RefSeq" id="WP_164970416.1">
    <property type="nucleotide sequence ID" value="NZ_CBCSEI010000009.1"/>
</dbReference>
<evidence type="ECO:0000313" key="1">
    <source>
        <dbReference type="EMBL" id="RXI40703.1"/>
    </source>
</evidence>
<proteinExistence type="predicted"/>
<protein>
    <submittedName>
        <fullName evidence="1">Uncharacterized protein</fullName>
    </submittedName>
</protein>
<dbReference type="Proteomes" id="UP000290378">
    <property type="component" value="Unassembled WGS sequence"/>
</dbReference>
<name>A0A6M8NT13_9BACT</name>
<dbReference type="AlphaFoldDB" id="A0A6M8NT13"/>
<dbReference type="Gene3D" id="3.40.50.300">
    <property type="entry name" value="P-loop containing nucleotide triphosphate hydrolases"/>
    <property type="match status" value="1"/>
</dbReference>
<dbReference type="EMBL" id="NXII01000009">
    <property type="protein sequence ID" value="RXI40703.1"/>
    <property type="molecule type" value="Genomic_DNA"/>
</dbReference>
<sequence>MFSYKNYITLNSKFSKSTNIIHDSENCENYILTTSAQNVLKVLFKLDYHNSISLIGPFGCGKSTLLLYINTLLSNNEHQEKCIKKLKDTNSELYNSYKSFLDNKSFLRIKIVGEHISFKSQLKAVLQENKDLKLSNKYLKEESFSLNKLLEFLNKDIEKSLYTNVLFSIDEFGKFIEYGLEDHNSNDIFELQTLSEYVNKKDNFKLIVSLHKSFNEYNLDSSAISYSDWDKIQGRFENIVFKDDYYEMLNIFKETITLKESNDLVISQNIVKEICSDKSFNKNIDIKELENLFEKIIPIHPYSVLIIAEIFSKYFQNQRSIYSFIFSSEPNGFQDFIETEFENQELYGLSNLYDYVAYLLRVYSIVLPDSEAWYFSEDRLKDNRVENKVQKDIIKTISLIHTFKLSNTVLPNSKHIVLSLIDKYNEEIILQNIDNLEKLNLLIFQEQTQSYSLLADSNIDINKELRNLTSKNITFNYELEINKIIKNKEIIAKRYFSEYGSKRVFEKIYVCENEKVLKNKYKIFIIDANRFDLKDLSLKNNKSLFLSLKNSQKLNTLVEKVEALKIIKNDNKEKVSINTIDILDNMILDSSTAIDTILTEGYISSNIYHNGLEHKFSSKTLQKLISDISMDSFPDTPKINNYTLNHTIANKGTSTTFIKALFDNMLENPDQKDLGIEKFPAEKALYLSIIKPSGIHRFENNAYALYPPNDLNFENVWNEITKSLKKRTKIVDLVTKLEEEPYGLDRTKSLFMISLFIIVNKESINIFRDNTYIFDLSLDMLMNMWKATDKFELQIIKLSKDEENLFKVYVQLTTDLTDSNFTKEKVSSIISTLHSKFSYLPEYAHRTMNLSKEAISLRTELVTMREPTKSFFESFPKALGFEKISNIDNDEFIQKFRKAFNEIALSYKEELLDLEKYISSVFLFKTTNFPYGNSLIEMSEKLSKIDGLDYNSKAIVRCFTYSNSIVEFVDGLSMILIRKKLEQCYDNDVTQFKEKLSEYAEKLLSKLELTDIAQENQDVRKISLTSLDKSLNKIISINKNEIDRIDKKVAEIKKSIPNNFTNDQKLYLISQLLNEEFNNE</sequence>
<comment type="caution">
    <text evidence="1">The sequence shown here is derived from an EMBL/GenBank/DDBJ whole genome shotgun (WGS) entry which is preliminary data.</text>
</comment>
<dbReference type="SUPFAM" id="SSF52540">
    <property type="entry name" value="P-loop containing nucleoside triphosphate hydrolases"/>
    <property type="match status" value="1"/>
</dbReference>
<organism evidence="1 2">
    <name type="scientific">Arcobacter cloacae</name>
    <dbReference type="NCBI Taxonomy" id="1054034"/>
    <lineage>
        <taxon>Bacteria</taxon>
        <taxon>Pseudomonadati</taxon>
        <taxon>Campylobacterota</taxon>
        <taxon>Epsilonproteobacteria</taxon>
        <taxon>Campylobacterales</taxon>
        <taxon>Arcobacteraceae</taxon>
        <taxon>Arcobacter</taxon>
    </lineage>
</organism>